<feature type="domain" description="Ppx/GppA phosphatase N-terminal" evidence="2">
    <location>
        <begin position="17"/>
        <end position="298"/>
    </location>
</feature>
<organism evidence="4 5">
    <name type="scientific">Parasutterella muris</name>
    <dbReference type="NCBI Taxonomy" id="2565572"/>
    <lineage>
        <taxon>Bacteria</taxon>
        <taxon>Pseudomonadati</taxon>
        <taxon>Pseudomonadota</taxon>
        <taxon>Betaproteobacteria</taxon>
        <taxon>Burkholderiales</taxon>
        <taxon>Sutterellaceae</taxon>
        <taxon>Parasutterella</taxon>
    </lineage>
</organism>
<accession>A0A6L6YDZ6</accession>
<gene>
    <name evidence="4" type="ORF">E5987_00960</name>
</gene>
<dbReference type="Gene3D" id="1.10.3210.10">
    <property type="entry name" value="Hypothetical protein af1432"/>
    <property type="match status" value="1"/>
</dbReference>
<dbReference type="PANTHER" id="PTHR30005:SF14">
    <property type="entry name" value="EXOPOLYPHOSPHATASE"/>
    <property type="match status" value="1"/>
</dbReference>
<evidence type="ECO:0000313" key="5">
    <source>
        <dbReference type="Proteomes" id="UP000472580"/>
    </source>
</evidence>
<evidence type="ECO:0000259" key="3">
    <source>
        <dbReference type="Pfam" id="PF21447"/>
    </source>
</evidence>
<dbReference type="GO" id="GO:0004309">
    <property type="term" value="F:exopolyphosphatase activity"/>
    <property type="evidence" value="ECO:0007669"/>
    <property type="project" value="TreeGrafter"/>
</dbReference>
<dbReference type="InterPro" id="IPR043129">
    <property type="entry name" value="ATPase_NBD"/>
</dbReference>
<dbReference type="PANTHER" id="PTHR30005">
    <property type="entry name" value="EXOPOLYPHOSPHATASE"/>
    <property type="match status" value="1"/>
</dbReference>
<keyword evidence="1" id="KW-0378">Hydrolase</keyword>
<dbReference type="Gene3D" id="3.30.420.150">
    <property type="entry name" value="Exopolyphosphatase. Domain 2"/>
    <property type="match status" value="1"/>
</dbReference>
<dbReference type="FunFam" id="3.30.420.40:FF:000023">
    <property type="entry name" value="Guanosine-5'-triphosphate,3'-diphosphate pyrophosphatase"/>
    <property type="match status" value="1"/>
</dbReference>
<keyword evidence="5" id="KW-1185">Reference proteome</keyword>
<evidence type="ECO:0000256" key="1">
    <source>
        <dbReference type="ARBA" id="ARBA00022801"/>
    </source>
</evidence>
<feature type="domain" description="Ppx/GppA phosphatase C-terminal" evidence="3">
    <location>
        <begin position="306"/>
        <end position="471"/>
    </location>
</feature>
<name>A0A6L6YDZ6_9BURK</name>
<dbReference type="EMBL" id="WSRP01000002">
    <property type="protein sequence ID" value="MVX55776.1"/>
    <property type="molecule type" value="Genomic_DNA"/>
</dbReference>
<dbReference type="InterPro" id="IPR030673">
    <property type="entry name" value="PyroPPase_GppA_Ppx"/>
</dbReference>
<dbReference type="SUPFAM" id="SSF109604">
    <property type="entry name" value="HD-domain/PDEase-like"/>
    <property type="match status" value="1"/>
</dbReference>
<proteinExistence type="predicted"/>
<dbReference type="AlphaFoldDB" id="A0A6L6YDZ6"/>
<dbReference type="InterPro" id="IPR003695">
    <property type="entry name" value="Ppx_GppA_N"/>
</dbReference>
<reference evidence="4 5" key="1">
    <citation type="submission" date="2019-12" db="EMBL/GenBank/DDBJ databases">
        <title>Microbes associate with the intestines of laboratory mice.</title>
        <authorList>
            <person name="Navarre W."/>
            <person name="Wong E."/>
        </authorList>
    </citation>
    <scope>NUCLEOTIDE SEQUENCE [LARGE SCALE GENOMIC DNA]</scope>
    <source>
        <strain evidence="4 5">NM82_D38</strain>
    </source>
</reference>
<dbReference type="CDD" id="cd24053">
    <property type="entry name" value="ASKHA_NBD_EcPPX-GppA-like"/>
    <property type="match status" value="1"/>
</dbReference>
<sequence>MRLAAIDLGSNSFRLEIARVEDGNIFSECRWKETVRLAAGLDENGYLSEAAQKRALTALSRIAEKVQGFPPAQVRAVGTQTLRAAENSAEFLVKAEKVLGYKIEILRGKEEARLVYMGCSFALPASDEIRLIVDIGGASTECVVGRGHEVLDGESFHIGCVNTSVSFFKDGNISAKSFRHAILAAEFVLDGNVSAFTKGHWSEAYGSSGTVSAVSSILRSNGLTDGTITLDALEVLKEKIISSGRIDNLHFDGLREDRREVLAGGVAVLLAVFKKLRIDKMKVSGGALRYGLLYNLAGRQLNSDPRTGSVSALLKRTHSDEKQSERMASFSLQLLGLLKPHASAEQKQALEWASRLYEVGLFLSRSDYHKHSEYVIRNSDLAGFSRSEQERIAALVLSHRGQLRKVEAQIEEKSFRELVFVIRLAAIFVHARHDIALPKMSLSEAGKVFEIHLPEHWCREHPLTKYMIEQEALAWEKVGYQVKLSMK</sequence>
<dbReference type="RefSeq" id="WP_160334211.1">
    <property type="nucleotide sequence ID" value="NZ_CALPCV010000001.1"/>
</dbReference>
<dbReference type="InterPro" id="IPR048950">
    <property type="entry name" value="Ppx_GppA_C"/>
</dbReference>
<dbReference type="SUPFAM" id="SSF53067">
    <property type="entry name" value="Actin-like ATPase domain"/>
    <property type="match status" value="2"/>
</dbReference>
<dbReference type="GO" id="GO:0006798">
    <property type="term" value="P:polyphosphate catabolic process"/>
    <property type="evidence" value="ECO:0007669"/>
    <property type="project" value="TreeGrafter"/>
</dbReference>
<dbReference type="InterPro" id="IPR050273">
    <property type="entry name" value="GppA/Ppx_hydrolase"/>
</dbReference>
<dbReference type="Gene3D" id="3.30.420.40">
    <property type="match status" value="1"/>
</dbReference>
<dbReference type="Pfam" id="PF21447">
    <property type="entry name" value="Ppx-GppA_III"/>
    <property type="match status" value="1"/>
</dbReference>
<dbReference type="Proteomes" id="UP000472580">
    <property type="component" value="Unassembled WGS sequence"/>
</dbReference>
<evidence type="ECO:0000259" key="2">
    <source>
        <dbReference type="Pfam" id="PF02541"/>
    </source>
</evidence>
<protein>
    <submittedName>
        <fullName evidence="4">Ppx/GppA family phosphatase</fullName>
    </submittedName>
</protein>
<dbReference type="OrthoDB" id="9793035at2"/>
<comment type="caution">
    <text evidence="4">The sequence shown here is derived from an EMBL/GenBank/DDBJ whole genome shotgun (WGS) entry which is preliminary data.</text>
</comment>
<dbReference type="PIRSF" id="PIRSF001267">
    <property type="entry name" value="Pyrophosphatase_GppA_Ppx"/>
    <property type="match status" value="1"/>
</dbReference>
<evidence type="ECO:0000313" key="4">
    <source>
        <dbReference type="EMBL" id="MVX55776.1"/>
    </source>
</evidence>
<dbReference type="Pfam" id="PF02541">
    <property type="entry name" value="Ppx-GppA"/>
    <property type="match status" value="1"/>
</dbReference>